<comment type="caution">
    <text evidence="1">The sequence shown here is derived from an EMBL/GenBank/DDBJ whole genome shotgun (WGS) entry which is preliminary data.</text>
</comment>
<protein>
    <submittedName>
        <fullName evidence="1">Uncharacterized protein</fullName>
    </submittedName>
</protein>
<proteinExistence type="predicted"/>
<name>A0A9D4M2V4_DREPO</name>
<gene>
    <name evidence="1" type="ORF">DPMN_032919</name>
</gene>
<reference evidence="1" key="2">
    <citation type="submission" date="2020-11" db="EMBL/GenBank/DDBJ databases">
        <authorList>
            <person name="McCartney M.A."/>
            <person name="Auch B."/>
            <person name="Kono T."/>
            <person name="Mallez S."/>
            <person name="Becker A."/>
            <person name="Gohl D.M."/>
            <person name="Silverstein K.A.T."/>
            <person name="Koren S."/>
            <person name="Bechman K.B."/>
            <person name="Herman A."/>
            <person name="Abrahante J.E."/>
            <person name="Garbe J."/>
        </authorList>
    </citation>
    <scope>NUCLEOTIDE SEQUENCE</scope>
    <source>
        <strain evidence="1">Duluth1</strain>
        <tissue evidence="1">Whole animal</tissue>
    </source>
</reference>
<keyword evidence="2" id="KW-1185">Reference proteome</keyword>
<evidence type="ECO:0000313" key="2">
    <source>
        <dbReference type="Proteomes" id="UP000828390"/>
    </source>
</evidence>
<reference evidence="1" key="1">
    <citation type="journal article" date="2019" name="bioRxiv">
        <title>The Genome of the Zebra Mussel, Dreissena polymorpha: A Resource for Invasive Species Research.</title>
        <authorList>
            <person name="McCartney M.A."/>
            <person name="Auch B."/>
            <person name="Kono T."/>
            <person name="Mallez S."/>
            <person name="Zhang Y."/>
            <person name="Obille A."/>
            <person name="Becker A."/>
            <person name="Abrahante J.E."/>
            <person name="Garbe J."/>
            <person name="Badalamenti J.P."/>
            <person name="Herman A."/>
            <person name="Mangelson H."/>
            <person name="Liachko I."/>
            <person name="Sullivan S."/>
            <person name="Sone E.D."/>
            <person name="Koren S."/>
            <person name="Silverstein K.A.T."/>
            <person name="Beckman K.B."/>
            <person name="Gohl D.M."/>
        </authorList>
    </citation>
    <scope>NUCLEOTIDE SEQUENCE</scope>
    <source>
        <strain evidence="1">Duluth1</strain>
        <tissue evidence="1">Whole animal</tissue>
    </source>
</reference>
<dbReference type="AlphaFoldDB" id="A0A9D4M2V4"/>
<evidence type="ECO:0000313" key="1">
    <source>
        <dbReference type="EMBL" id="KAH3869750.1"/>
    </source>
</evidence>
<organism evidence="1 2">
    <name type="scientific">Dreissena polymorpha</name>
    <name type="common">Zebra mussel</name>
    <name type="synonym">Mytilus polymorpha</name>
    <dbReference type="NCBI Taxonomy" id="45954"/>
    <lineage>
        <taxon>Eukaryota</taxon>
        <taxon>Metazoa</taxon>
        <taxon>Spiralia</taxon>
        <taxon>Lophotrochozoa</taxon>
        <taxon>Mollusca</taxon>
        <taxon>Bivalvia</taxon>
        <taxon>Autobranchia</taxon>
        <taxon>Heteroconchia</taxon>
        <taxon>Euheterodonta</taxon>
        <taxon>Imparidentia</taxon>
        <taxon>Neoheterodontei</taxon>
        <taxon>Myida</taxon>
        <taxon>Dreissenoidea</taxon>
        <taxon>Dreissenidae</taxon>
        <taxon>Dreissena</taxon>
    </lineage>
</organism>
<dbReference type="EMBL" id="JAIWYP010000002">
    <property type="protein sequence ID" value="KAH3869750.1"/>
    <property type="molecule type" value="Genomic_DNA"/>
</dbReference>
<accession>A0A9D4M2V4</accession>
<dbReference type="Proteomes" id="UP000828390">
    <property type="component" value="Unassembled WGS sequence"/>
</dbReference>
<sequence>MYAEVCAKEPWGVRRAVDDDSDAEEVGYYLRRCPDETRQKRKASFIRPEVMNVDDVDTVKSL</sequence>